<accession>A0A939KP64</accession>
<dbReference type="Proteomes" id="UP000664164">
    <property type="component" value="Unassembled WGS sequence"/>
</dbReference>
<feature type="compositionally biased region" description="Basic and acidic residues" evidence="1">
    <location>
        <begin position="7"/>
        <end position="28"/>
    </location>
</feature>
<evidence type="ECO:0000313" key="3">
    <source>
        <dbReference type="Proteomes" id="UP000664164"/>
    </source>
</evidence>
<name>A0A939KP64_9MICC</name>
<dbReference type="EMBL" id="JAFNLL010000021">
    <property type="protein sequence ID" value="MBO1268335.1"/>
    <property type="molecule type" value="Genomic_DNA"/>
</dbReference>
<protein>
    <submittedName>
        <fullName evidence="2">Uncharacterized protein</fullName>
    </submittedName>
</protein>
<reference evidence="2" key="1">
    <citation type="submission" date="2021-03" db="EMBL/GenBank/DDBJ databases">
        <title>A new species, PO-11, isolated from a karst cave deposit.</title>
        <authorList>
            <person name="Zhaoxiaoyong W."/>
        </authorList>
    </citation>
    <scope>NUCLEOTIDE SEQUENCE</scope>
    <source>
        <strain evidence="2">PO-11</strain>
    </source>
</reference>
<organism evidence="2 3">
    <name type="scientific">Arthrobacter cavernae</name>
    <dbReference type="NCBI Taxonomy" id="2817681"/>
    <lineage>
        <taxon>Bacteria</taxon>
        <taxon>Bacillati</taxon>
        <taxon>Actinomycetota</taxon>
        <taxon>Actinomycetes</taxon>
        <taxon>Micrococcales</taxon>
        <taxon>Micrococcaceae</taxon>
        <taxon>Arthrobacter</taxon>
    </lineage>
</organism>
<gene>
    <name evidence="2" type="ORF">J1902_10165</name>
</gene>
<dbReference type="AlphaFoldDB" id="A0A939KP64"/>
<evidence type="ECO:0000256" key="1">
    <source>
        <dbReference type="SAM" id="MobiDB-lite"/>
    </source>
</evidence>
<dbReference type="RefSeq" id="WP_207616134.1">
    <property type="nucleotide sequence ID" value="NZ_JAFNLL010000021.1"/>
</dbReference>
<sequence>MCYPYSKDYRWDTKKDASREPEERPEPRVDAKDFSFWVFPRRHREFRNDPEPVIDRSRERVFRA</sequence>
<evidence type="ECO:0000313" key="2">
    <source>
        <dbReference type="EMBL" id="MBO1268335.1"/>
    </source>
</evidence>
<comment type="caution">
    <text evidence="2">The sequence shown here is derived from an EMBL/GenBank/DDBJ whole genome shotgun (WGS) entry which is preliminary data.</text>
</comment>
<keyword evidence="3" id="KW-1185">Reference proteome</keyword>
<proteinExistence type="predicted"/>
<feature type="region of interest" description="Disordered" evidence="1">
    <location>
        <begin position="1"/>
        <end position="28"/>
    </location>
</feature>